<gene>
    <name evidence="7" type="primary">rplR</name>
    <name evidence="8" type="ORF">AUJ44_01215</name>
</gene>
<comment type="caution">
    <text evidence="8">The sequence shown here is derived from an EMBL/GenBank/DDBJ whole genome shotgun (WGS) entry which is preliminary data.</text>
</comment>
<dbReference type="AlphaFoldDB" id="A0A1J4V789"/>
<dbReference type="PANTHER" id="PTHR12899:SF3">
    <property type="entry name" value="LARGE RIBOSOMAL SUBUNIT PROTEIN UL18M"/>
    <property type="match status" value="1"/>
</dbReference>
<evidence type="ECO:0000256" key="4">
    <source>
        <dbReference type="ARBA" id="ARBA00022980"/>
    </source>
</evidence>
<dbReference type="GO" id="GO:0022625">
    <property type="term" value="C:cytosolic large ribosomal subunit"/>
    <property type="evidence" value="ECO:0007669"/>
    <property type="project" value="TreeGrafter"/>
</dbReference>
<sequence>MNTRSVKNIKEAKRIRRHGRIRARIFGSSDIPRLSVSRSNNYIFAQLIDDKKGITLVAASDIKEKGGTKMERAIKVGTSLAKEAVSRKISKVVFDRGGNMYTGRVKAFAEGARKGGLIF</sequence>
<dbReference type="PANTHER" id="PTHR12899">
    <property type="entry name" value="39S RIBOSOMAL PROTEIN L18, MITOCHONDRIAL"/>
    <property type="match status" value="1"/>
</dbReference>
<evidence type="ECO:0000313" key="8">
    <source>
        <dbReference type="EMBL" id="OIO33012.1"/>
    </source>
</evidence>
<keyword evidence="5 7" id="KW-0687">Ribonucleoprotein</keyword>
<organism evidence="8 9">
    <name type="scientific">Candidatus Nomurabacteria bacterium CG1_02_47_685</name>
    <dbReference type="NCBI Taxonomy" id="1805282"/>
    <lineage>
        <taxon>Bacteria</taxon>
        <taxon>Candidatus Nomuraibacteriota</taxon>
    </lineage>
</organism>
<accession>A0A1J4V789</accession>
<dbReference type="FunFam" id="3.30.420.100:FF:000001">
    <property type="entry name" value="50S ribosomal protein L18"/>
    <property type="match status" value="1"/>
</dbReference>
<dbReference type="NCBIfam" id="TIGR00060">
    <property type="entry name" value="L18_bact"/>
    <property type="match status" value="1"/>
</dbReference>
<dbReference type="Pfam" id="PF00861">
    <property type="entry name" value="Ribosomal_L18p"/>
    <property type="match status" value="1"/>
</dbReference>
<reference evidence="8 9" key="1">
    <citation type="journal article" date="2016" name="Environ. Microbiol.">
        <title>Genomic resolution of a cold subsurface aquifer community provides metabolic insights for novel microbes adapted to high CO concentrations.</title>
        <authorList>
            <person name="Probst A.J."/>
            <person name="Castelle C.J."/>
            <person name="Singh A."/>
            <person name="Brown C.T."/>
            <person name="Anantharaman K."/>
            <person name="Sharon I."/>
            <person name="Hug L.A."/>
            <person name="Burstein D."/>
            <person name="Emerson J.B."/>
            <person name="Thomas B.C."/>
            <person name="Banfield J.F."/>
        </authorList>
    </citation>
    <scope>NUCLEOTIDE SEQUENCE [LARGE SCALE GENOMIC DNA]</scope>
    <source>
        <strain evidence="8">CG1_02_47_685</strain>
    </source>
</reference>
<proteinExistence type="inferred from homology"/>
<comment type="subunit">
    <text evidence="7">Part of the 50S ribosomal subunit; part of the 5S rRNA/L5/L18/L25 subcomplex. Contacts the 5S and 23S rRNAs.</text>
</comment>
<dbReference type="GO" id="GO:0008097">
    <property type="term" value="F:5S rRNA binding"/>
    <property type="evidence" value="ECO:0007669"/>
    <property type="project" value="TreeGrafter"/>
</dbReference>
<keyword evidence="2 7" id="KW-0699">rRNA-binding</keyword>
<evidence type="ECO:0000256" key="2">
    <source>
        <dbReference type="ARBA" id="ARBA00022730"/>
    </source>
</evidence>
<dbReference type="InterPro" id="IPR057268">
    <property type="entry name" value="Ribosomal_L18"/>
</dbReference>
<keyword evidence="4 7" id="KW-0689">Ribosomal protein</keyword>
<dbReference type="Proteomes" id="UP000183206">
    <property type="component" value="Unassembled WGS sequence"/>
</dbReference>
<keyword evidence="3 7" id="KW-0694">RNA-binding</keyword>
<dbReference type="Gene3D" id="3.30.420.100">
    <property type="match status" value="1"/>
</dbReference>
<evidence type="ECO:0000256" key="3">
    <source>
        <dbReference type="ARBA" id="ARBA00022884"/>
    </source>
</evidence>
<dbReference type="SUPFAM" id="SSF53137">
    <property type="entry name" value="Translational machinery components"/>
    <property type="match status" value="1"/>
</dbReference>
<dbReference type="GO" id="GO:0003735">
    <property type="term" value="F:structural constituent of ribosome"/>
    <property type="evidence" value="ECO:0007669"/>
    <property type="project" value="InterPro"/>
</dbReference>
<evidence type="ECO:0000256" key="6">
    <source>
        <dbReference type="ARBA" id="ARBA00035197"/>
    </source>
</evidence>
<dbReference type="STRING" id="1805282.AUJ44_01215"/>
<name>A0A1J4V789_9BACT</name>
<dbReference type="CDD" id="cd00432">
    <property type="entry name" value="Ribosomal_L18_L5e"/>
    <property type="match status" value="1"/>
</dbReference>
<evidence type="ECO:0000256" key="7">
    <source>
        <dbReference type="HAMAP-Rule" id="MF_01337"/>
    </source>
</evidence>
<evidence type="ECO:0000256" key="1">
    <source>
        <dbReference type="ARBA" id="ARBA00007116"/>
    </source>
</evidence>
<dbReference type="GO" id="GO:0006412">
    <property type="term" value="P:translation"/>
    <property type="evidence" value="ECO:0007669"/>
    <property type="project" value="UniProtKB-UniRule"/>
</dbReference>
<dbReference type="InterPro" id="IPR005484">
    <property type="entry name" value="Ribosomal_uL18_bac/plant/anim"/>
</dbReference>
<dbReference type="HAMAP" id="MF_01337_B">
    <property type="entry name" value="Ribosomal_uL18_B"/>
    <property type="match status" value="1"/>
</dbReference>
<comment type="function">
    <text evidence="7">This is one of the proteins that bind and probably mediate the attachment of the 5S RNA into the large ribosomal subunit, where it forms part of the central protuberance.</text>
</comment>
<comment type="similarity">
    <text evidence="1 7">Belongs to the universal ribosomal protein uL18 family.</text>
</comment>
<evidence type="ECO:0000256" key="5">
    <source>
        <dbReference type="ARBA" id="ARBA00023274"/>
    </source>
</evidence>
<evidence type="ECO:0000313" key="9">
    <source>
        <dbReference type="Proteomes" id="UP000183206"/>
    </source>
</evidence>
<dbReference type="InterPro" id="IPR004389">
    <property type="entry name" value="Ribosomal_uL18_bac-type"/>
</dbReference>
<dbReference type="EMBL" id="MNVO01000022">
    <property type="protein sequence ID" value="OIO33012.1"/>
    <property type="molecule type" value="Genomic_DNA"/>
</dbReference>
<protein>
    <recommendedName>
        <fullName evidence="6 7">Large ribosomal subunit protein uL18</fullName>
    </recommendedName>
</protein>